<organism evidence="2 3">
    <name type="scientific">Agromyces bracchium</name>
    <dbReference type="NCBI Taxonomy" id="88376"/>
    <lineage>
        <taxon>Bacteria</taxon>
        <taxon>Bacillati</taxon>
        <taxon>Actinomycetota</taxon>
        <taxon>Actinomycetes</taxon>
        <taxon>Micrococcales</taxon>
        <taxon>Microbacteriaceae</taxon>
        <taxon>Agromyces</taxon>
    </lineage>
</organism>
<evidence type="ECO:0000313" key="3">
    <source>
        <dbReference type="Proteomes" id="UP000433071"/>
    </source>
</evidence>
<dbReference type="Proteomes" id="UP000433071">
    <property type="component" value="Unassembled WGS sequence"/>
</dbReference>
<feature type="compositionally biased region" description="Low complexity" evidence="1">
    <location>
        <begin position="7"/>
        <end position="27"/>
    </location>
</feature>
<dbReference type="SUPFAM" id="SSF50475">
    <property type="entry name" value="FMN-binding split barrel"/>
    <property type="match status" value="1"/>
</dbReference>
<dbReference type="PANTHER" id="PTHR34071:SF2">
    <property type="entry name" value="FLAVIN-NUCLEOTIDE-BINDING PROTEIN"/>
    <property type="match status" value="1"/>
</dbReference>
<feature type="region of interest" description="Disordered" evidence="1">
    <location>
        <begin position="48"/>
        <end position="68"/>
    </location>
</feature>
<dbReference type="Pfam" id="PF12900">
    <property type="entry name" value="Pyridox_ox_2"/>
    <property type="match status" value="1"/>
</dbReference>
<gene>
    <name evidence="2" type="ORF">GJ743_06130</name>
</gene>
<dbReference type="EMBL" id="WMLB01000017">
    <property type="protein sequence ID" value="MTH67950.1"/>
    <property type="molecule type" value="Genomic_DNA"/>
</dbReference>
<feature type="region of interest" description="Disordered" evidence="1">
    <location>
        <begin position="1"/>
        <end position="29"/>
    </location>
</feature>
<feature type="region of interest" description="Disordered" evidence="1">
    <location>
        <begin position="225"/>
        <end position="244"/>
    </location>
</feature>
<dbReference type="InterPro" id="IPR024747">
    <property type="entry name" value="Pyridox_Oxase-rel"/>
</dbReference>
<feature type="compositionally biased region" description="Low complexity" evidence="1">
    <location>
        <begin position="55"/>
        <end position="68"/>
    </location>
</feature>
<sequence>MPRRRPSTSCTPSGRSSSRSMVSSGPSIESSLDCSFVRELVCSPYQRRAHTGRMTTTTPSPTVGTAPAPARRIRRLPDRETVDRFALHELLDAELVGHLAVVSGGVPVVVPMGYARVGEHLVLHGSTGGGFALRAASARTPVAFAVTALDGLVYARSLFDSSMNYRSATVQGVLEPVPESEADAALLALSERLMPGRSAEVRGMRRKEVAATRVLRLALDDVVMKQRSGGPSEEEDDGEDHATWAGVVPLERRWGAPIASGLTPEGAPVPESVLALATRSSPRATLDEASDPAA</sequence>
<accession>A0A6I3LZR2</accession>
<dbReference type="PANTHER" id="PTHR34071">
    <property type="entry name" value="5-NITROIMIDAZOLE ANTIBIOTICS RESISTANCE PROTEIN, NIMA-FAMILY-RELATED PROTEIN-RELATED"/>
    <property type="match status" value="1"/>
</dbReference>
<dbReference type="Gene3D" id="2.30.110.10">
    <property type="entry name" value="Electron Transport, Fmn-binding Protein, Chain A"/>
    <property type="match status" value="1"/>
</dbReference>
<proteinExistence type="predicted"/>
<keyword evidence="3" id="KW-1185">Reference proteome</keyword>
<dbReference type="AlphaFoldDB" id="A0A6I3LZR2"/>
<name>A0A6I3LZR2_9MICO</name>
<reference evidence="2 3" key="1">
    <citation type="submission" date="2019-11" db="EMBL/GenBank/DDBJ databases">
        <title>Agromyces kandeliae sp. nov., isolated from mangrove soil.</title>
        <authorList>
            <person name="Wang R."/>
        </authorList>
    </citation>
    <scope>NUCLEOTIDE SEQUENCE [LARGE SCALE GENOMIC DNA]</scope>
    <source>
        <strain evidence="2 3">JCM 11433</strain>
    </source>
</reference>
<evidence type="ECO:0000313" key="2">
    <source>
        <dbReference type="EMBL" id="MTH67950.1"/>
    </source>
</evidence>
<comment type="caution">
    <text evidence="2">The sequence shown here is derived from an EMBL/GenBank/DDBJ whole genome shotgun (WGS) entry which is preliminary data.</text>
</comment>
<protein>
    <submittedName>
        <fullName evidence="2">Pyridoxamine 5'-phosphate oxidase family protein</fullName>
    </submittedName>
</protein>
<evidence type="ECO:0000256" key="1">
    <source>
        <dbReference type="SAM" id="MobiDB-lite"/>
    </source>
</evidence>
<dbReference type="OrthoDB" id="116031at2"/>
<dbReference type="InterPro" id="IPR012349">
    <property type="entry name" value="Split_barrel_FMN-bd"/>
</dbReference>